<reference evidence="3 4" key="1">
    <citation type="submission" date="2016-03" db="EMBL/GenBank/DDBJ databases">
        <title>Microsymbionts genomes from the relict species Vavilovia formosa (Stev.) Fed.</title>
        <authorList>
            <person name="Kopat V."/>
            <person name="Chirak E."/>
            <person name="Kimeklis A."/>
            <person name="Andronov E."/>
        </authorList>
    </citation>
    <scope>NUCLEOTIDE SEQUENCE [LARGE SCALE GENOMIC DNA]</scope>
    <source>
        <strain evidence="3 4">Vaf07</strain>
    </source>
</reference>
<dbReference type="Pfam" id="PF22879">
    <property type="entry name" value="AIPR_N"/>
    <property type="match status" value="1"/>
</dbReference>
<dbReference type="Pfam" id="PF10592">
    <property type="entry name" value="AIPR"/>
    <property type="match status" value="1"/>
</dbReference>
<accession>A0A161R8A6</accession>
<dbReference type="EMBL" id="LVYV01000001">
    <property type="protein sequence ID" value="KZD25691.1"/>
    <property type="molecule type" value="Genomic_DNA"/>
</dbReference>
<dbReference type="AlphaFoldDB" id="A0A161R8A6"/>
<dbReference type="Proteomes" id="UP000076574">
    <property type="component" value="Unassembled WGS sequence"/>
</dbReference>
<evidence type="ECO:0000259" key="1">
    <source>
        <dbReference type="Pfam" id="PF10592"/>
    </source>
</evidence>
<organism evidence="3 4">
    <name type="scientific">Tardiphaga robiniae</name>
    <dbReference type="NCBI Taxonomy" id="943830"/>
    <lineage>
        <taxon>Bacteria</taxon>
        <taxon>Pseudomonadati</taxon>
        <taxon>Pseudomonadota</taxon>
        <taxon>Alphaproteobacteria</taxon>
        <taxon>Hyphomicrobiales</taxon>
        <taxon>Nitrobacteraceae</taxon>
        <taxon>Tardiphaga</taxon>
    </lineage>
</organism>
<sequence>MNDLSLEEYAKELASEVDSAVEDGNETPYHEREFTRIVIEELSDDGALENPTPLWEEGTFSRTRFKISGYSIPDDLERLTLITTVYLGDATLRQLTTDEILTACQQAIKFYECSCQELYKQIEPANTDASDLARRIYEGRDHIVTLRVIVLSDGLAGLKSIDLKKAFDGTRVVVDLFGIDRLHRILGKGYTRDDIAIDVVESCGRTIPALKVSTIGEGYDAYMAALPGAFLADVYEKYGTRLLELNVRAFLGLSGRKSVNANLRKTIREQPDRFLAYNNGIVATVDSIEVADDGTGRVEIRALRGLQIVNGGQTTASLHRALRIDRASLEKIHVPAKIISVTGANLDEMVAAVSRSANSQNTVQPADFSSNEPFHVSVENLANNVWLPDASGRWFYERARGSYGAQELASSSRAEKRKRFAMETPRDRRISKTDLAKYLNAWDGFPNLVSYGNQKNFQFFMQAMKDSKSQSLELDQAWFKALIAKGLIFRTVQAIVKAKKFPAYQANIVAYTVACLSFKTSGNVDFDAIWLAQSVSTELRQMLGDWVVLIDMKLRTSAEPKMPSEWAKKPECWSAFQELDLPVPTKSPPELIFDVADDIENKVGMELDDSLARERSQSVDPDDWMLQLREVFSDGLVRDRDGAIVELARQFGFRRTGSKVREDIDKLIRTAVRRGILGSNGKGLSLAASKISDYERDFLKDQFVASMPSRAWIERTDSIRAFARWLGYRRTGSIITETMRSIIAGLIRETRIESDGSRIRRS</sequence>
<evidence type="ECO:0000313" key="4">
    <source>
        <dbReference type="Proteomes" id="UP000076574"/>
    </source>
</evidence>
<dbReference type="InterPro" id="IPR055101">
    <property type="entry name" value="AIPR_N"/>
</dbReference>
<keyword evidence="4" id="KW-1185">Reference proteome</keyword>
<proteinExistence type="predicted"/>
<feature type="domain" description="Abortive phage infection protein C-terminal" evidence="1">
    <location>
        <begin position="243"/>
        <end position="547"/>
    </location>
</feature>
<comment type="caution">
    <text evidence="3">The sequence shown here is derived from an EMBL/GenBank/DDBJ whole genome shotgun (WGS) entry which is preliminary data.</text>
</comment>
<evidence type="ECO:0008006" key="5">
    <source>
        <dbReference type="Google" id="ProtNLM"/>
    </source>
</evidence>
<dbReference type="InterPro" id="IPR018891">
    <property type="entry name" value="AIPR_C"/>
</dbReference>
<evidence type="ECO:0000313" key="3">
    <source>
        <dbReference type="EMBL" id="KZD25691.1"/>
    </source>
</evidence>
<evidence type="ECO:0000259" key="2">
    <source>
        <dbReference type="Pfam" id="PF22879"/>
    </source>
</evidence>
<name>A0A161R8A6_9BRAD</name>
<dbReference type="OrthoDB" id="9806213at2"/>
<protein>
    <recommendedName>
        <fullName evidence="5">AIPR family protein</fullName>
    </recommendedName>
</protein>
<feature type="domain" description="Abortive infection phage resistance protein N-terminal" evidence="2">
    <location>
        <begin position="34"/>
        <end position="184"/>
    </location>
</feature>
<dbReference type="STRING" id="943830.A4A58_04660"/>
<dbReference type="RefSeq" id="WP_068730178.1">
    <property type="nucleotide sequence ID" value="NZ_LVYV01000001.1"/>
</dbReference>
<gene>
    <name evidence="3" type="ORF">A4A58_04660</name>
</gene>